<reference evidence="3 4" key="2">
    <citation type="submission" date="2018-04" db="EMBL/GenBank/DDBJ databases">
        <title>Thauera lacus sp. nov., isolated from an saline lake in Inner Mongolia, China.</title>
        <authorList>
            <person name="Liang Q.-Y."/>
        </authorList>
    </citation>
    <scope>NUCLEOTIDE SEQUENCE [LARGE SCALE GENOMIC DNA]</scope>
    <source>
        <strain evidence="3 4">D20</strain>
    </source>
</reference>
<keyword evidence="1" id="KW-0812">Transmembrane</keyword>
<dbReference type="InterPro" id="IPR051311">
    <property type="entry name" value="DedA_domain"/>
</dbReference>
<dbReference type="Proteomes" id="UP000241193">
    <property type="component" value="Unassembled WGS sequence"/>
</dbReference>
<feature type="transmembrane region" description="Helical" evidence="1">
    <location>
        <begin position="138"/>
        <end position="159"/>
    </location>
</feature>
<feature type="transmembrane region" description="Helical" evidence="1">
    <location>
        <begin position="57"/>
        <end position="80"/>
    </location>
</feature>
<name>A0A2T4IB81_9RHOO</name>
<evidence type="ECO:0000313" key="4">
    <source>
        <dbReference type="Proteomes" id="UP000241193"/>
    </source>
</evidence>
<organism evidence="3 4">
    <name type="scientific">Pseudothauera lacus</name>
    <dbReference type="NCBI Taxonomy" id="2136175"/>
    <lineage>
        <taxon>Bacteria</taxon>
        <taxon>Pseudomonadati</taxon>
        <taxon>Pseudomonadota</taxon>
        <taxon>Betaproteobacteria</taxon>
        <taxon>Rhodocyclales</taxon>
        <taxon>Zoogloeaceae</taxon>
        <taxon>Pseudothauera</taxon>
    </lineage>
</organism>
<keyword evidence="4" id="KW-1185">Reference proteome</keyword>
<sequence>MKIFSPLYERTMKWARHRRAPWYLGGLSFAESSFFPIPPDVMLAPMSLAQPARAWWFALLTTLTSVAGGVLGYIIGMYAFELIEPWLRETRYWDKYLLAQDWFDRWGFWAVFLAGFSPIPYKVFTIAAGAIAMALGPFVLASLIGRGARFFLVAGLMAWGGERMEITLRRYVDRIGWATVALVVVLLIYLQLRG</sequence>
<keyword evidence="1" id="KW-1133">Transmembrane helix</keyword>
<accession>A0A2T4IB81</accession>
<dbReference type="AlphaFoldDB" id="A0A2T4IB81"/>
<comment type="caution">
    <text evidence="3">The sequence shown here is derived from an EMBL/GenBank/DDBJ whole genome shotgun (WGS) entry which is preliminary data.</text>
</comment>
<feature type="transmembrane region" description="Helical" evidence="1">
    <location>
        <begin position="20"/>
        <end position="37"/>
    </location>
</feature>
<dbReference type="EMBL" id="PZKC01000021">
    <property type="protein sequence ID" value="PTD95044.1"/>
    <property type="molecule type" value="Genomic_DNA"/>
</dbReference>
<gene>
    <name evidence="3" type="ORF">C8261_16525</name>
</gene>
<feature type="transmembrane region" description="Helical" evidence="1">
    <location>
        <begin position="171"/>
        <end position="192"/>
    </location>
</feature>
<evidence type="ECO:0000259" key="2">
    <source>
        <dbReference type="Pfam" id="PF09335"/>
    </source>
</evidence>
<evidence type="ECO:0000256" key="1">
    <source>
        <dbReference type="SAM" id="Phobius"/>
    </source>
</evidence>
<dbReference type="PANTHER" id="PTHR42709">
    <property type="entry name" value="ALKALINE PHOSPHATASE LIKE PROTEIN"/>
    <property type="match status" value="1"/>
</dbReference>
<evidence type="ECO:0000313" key="3">
    <source>
        <dbReference type="EMBL" id="PTD95044.1"/>
    </source>
</evidence>
<reference evidence="3 4" key="1">
    <citation type="submission" date="2018-03" db="EMBL/GenBank/DDBJ databases">
        <authorList>
            <person name="Keele B.F."/>
        </authorList>
    </citation>
    <scope>NUCLEOTIDE SEQUENCE [LARGE SCALE GENOMIC DNA]</scope>
    <source>
        <strain evidence="3 4">D20</strain>
    </source>
</reference>
<feature type="transmembrane region" description="Helical" evidence="1">
    <location>
        <begin position="106"/>
        <end position="132"/>
    </location>
</feature>
<dbReference type="RefSeq" id="WP_107494836.1">
    <property type="nucleotide sequence ID" value="NZ_PZKC01000021.1"/>
</dbReference>
<dbReference type="GO" id="GO:0005886">
    <property type="term" value="C:plasma membrane"/>
    <property type="evidence" value="ECO:0007669"/>
    <property type="project" value="TreeGrafter"/>
</dbReference>
<dbReference type="Pfam" id="PF09335">
    <property type="entry name" value="VTT_dom"/>
    <property type="match status" value="1"/>
</dbReference>
<dbReference type="PANTHER" id="PTHR42709:SF11">
    <property type="entry name" value="DEDA FAMILY PROTEIN"/>
    <property type="match status" value="1"/>
</dbReference>
<dbReference type="InterPro" id="IPR032816">
    <property type="entry name" value="VTT_dom"/>
</dbReference>
<dbReference type="OrthoDB" id="9810270at2"/>
<protein>
    <recommendedName>
        <fullName evidence="2">VTT domain-containing protein</fullName>
    </recommendedName>
</protein>
<feature type="domain" description="VTT" evidence="2">
    <location>
        <begin position="38"/>
        <end position="157"/>
    </location>
</feature>
<proteinExistence type="predicted"/>
<keyword evidence="1" id="KW-0472">Membrane</keyword>